<keyword evidence="2" id="KW-1185">Reference proteome</keyword>
<proteinExistence type="predicted"/>
<reference evidence="1" key="2">
    <citation type="submission" date="2020-09" db="EMBL/GenBank/DDBJ databases">
        <authorList>
            <person name="Sun Q."/>
            <person name="Sedlacek I."/>
        </authorList>
    </citation>
    <scope>NUCLEOTIDE SEQUENCE</scope>
    <source>
        <strain evidence="1">CCM 7897</strain>
    </source>
</reference>
<evidence type="ECO:0000313" key="1">
    <source>
        <dbReference type="EMBL" id="GGF65415.1"/>
    </source>
</evidence>
<comment type="caution">
    <text evidence="1">The sequence shown here is derived from an EMBL/GenBank/DDBJ whole genome shotgun (WGS) entry which is preliminary data.</text>
</comment>
<evidence type="ECO:0000313" key="2">
    <source>
        <dbReference type="Proteomes" id="UP000606044"/>
    </source>
</evidence>
<name>A0A917C2B4_9HYPH</name>
<organism evidence="1 2">
    <name type="scientific">Azorhizobium oxalatiphilum</name>
    <dbReference type="NCBI Taxonomy" id="980631"/>
    <lineage>
        <taxon>Bacteria</taxon>
        <taxon>Pseudomonadati</taxon>
        <taxon>Pseudomonadota</taxon>
        <taxon>Alphaproteobacteria</taxon>
        <taxon>Hyphomicrobiales</taxon>
        <taxon>Xanthobacteraceae</taxon>
        <taxon>Azorhizobium</taxon>
    </lineage>
</organism>
<dbReference type="Proteomes" id="UP000606044">
    <property type="component" value="Unassembled WGS sequence"/>
</dbReference>
<evidence type="ECO:0008006" key="3">
    <source>
        <dbReference type="Google" id="ProtNLM"/>
    </source>
</evidence>
<gene>
    <name evidence="1" type="ORF">GCM10007301_26450</name>
</gene>
<protein>
    <recommendedName>
        <fullName evidence="3">PD-(D/E)XK nuclease superfamily protein</fullName>
    </recommendedName>
</protein>
<accession>A0A917C2B4</accession>
<dbReference type="EMBL" id="BMCT01000003">
    <property type="protein sequence ID" value="GGF65415.1"/>
    <property type="molecule type" value="Genomic_DNA"/>
</dbReference>
<sequence length="387" mass="42460">MHAGSHALPLHPGAQIAAEARIWLGRVRDLNPPLPMVEAEKERPGAWRRAFPVSGALGGGIAEVANHDAERGESRTLLQICAGKRLEIEFMAPFKMQERDVDLFILEELHADSGFADWLAARIGIEGATFSDAAHSVSAKANAKWGETDVLAYFDKAGARIAVLIEDKISARFADAQCDRYHERANELLGEGLAVEYKLVLIAPDTYLSSVPKSDTWHCQLAIDDIASWFAQKNGSHANWRASALQSCLENVSKIMSAPKIEVKNFSEEFSNFLRSNAPEFSHDPTGDAYGLSVKWVNRPTGFSIFWKVSQDLVDLEMMGDHRSRIGTLKDKVGLVDRSKASTGMLGIPVKTASWGQPLSEQLDVVNEVVAACQRLRLVALELAAMP</sequence>
<dbReference type="AlphaFoldDB" id="A0A917C2B4"/>
<reference evidence="1" key="1">
    <citation type="journal article" date="2014" name="Int. J. Syst. Evol. Microbiol.">
        <title>Complete genome sequence of Corynebacterium casei LMG S-19264T (=DSM 44701T), isolated from a smear-ripened cheese.</title>
        <authorList>
            <consortium name="US DOE Joint Genome Institute (JGI-PGF)"/>
            <person name="Walter F."/>
            <person name="Albersmeier A."/>
            <person name="Kalinowski J."/>
            <person name="Ruckert C."/>
        </authorList>
    </citation>
    <scope>NUCLEOTIDE SEQUENCE</scope>
    <source>
        <strain evidence="1">CCM 7897</strain>
    </source>
</reference>
<dbReference type="RefSeq" id="WP_188579227.1">
    <property type="nucleotide sequence ID" value="NZ_BMCT01000003.1"/>
</dbReference>